<sequence length="587" mass="67816">MRKEFSLSNDKATINFTAKYCDNYETLLESDGFKRVLETFLLKSKKKYSHSYRFLVEGLKSEDLDFIRMEVTNIFKVLTVMSLEEIVKIKDNYKELLINKDEFVNFIENLYLFWRRLERYTIIYANRVKTGLAAVSFTEINSQFTKLILRLYRKIEKNIIGFNPNVFRQLSAGANASLMLTSINWDVPEEYRALEKIPFIDTILLSTPFITYPKKNTRDGMFSEVKYNPLENGTINKDHWFCYPAKIGELMAFLYFHRDFMEHGITLCNLFELAREEEYRGKKPDIIYVFGARESGEEIKTVFYDDEKNDIMLGYVSHSEDIDYFGYMKKMSLTLHNLIMIKRGFLPIHGAMVNIVLKNGKEANVIIMGDSGAGKSESLEAFRTLSEEHISDMTIVFDDMGTIKEKDGKIYGYGTEIGAFVRLDDLDQGYAFKEMDRSIFMNPDKINARLVMPVASYKEIMKGYKVDLFLYANNYDNVEEGENSIQYFSSPKEAIKVFKAGARMAKGTTTEKGLVESYFANPFGPAQKQKECDILLDKYFNNLYKAEAKVGQMKTCLAIQGLEKEGPRKAALELFKIISNELNTSEL</sequence>
<proteinExistence type="predicted"/>
<dbReference type="AlphaFoldDB" id="A0A1M5STV1"/>
<gene>
    <name evidence="1" type="ORF">SAMN02745941_00013</name>
</gene>
<organism evidence="1 2">
    <name type="scientific">Clostridium intestinale DSM 6191</name>
    <dbReference type="NCBI Taxonomy" id="1121320"/>
    <lineage>
        <taxon>Bacteria</taxon>
        <taxon>Bacillati</taxon>
        <taxon>Bacillota</taxon>
        <taxon>Clostridia</taxon>
        <taxon>Eubacteriales</taxon>
        <taxon>Clostridiaceae</taxon>
        <taxon>Clostridium</taxon>
    </lineage>
</organism>
<evidence type="ECO:0000313" key="2">
    <source>
        <dbReference type="Proteomes" id="UP000184241"/>
    </source>
</evidence>
<protein>
    <recommendedName>
        <fullName evidence="3">Phosphoenolpyruvate carboxykinase</fullName>
    </recommendedName>
</protein>
<name>A0A1M5STV1_9CLOT</name>
<dbReference type="RefSeq" id="WP_073015645.1">
    <property type="nucleotide sequence ID" value="NZ_FQXU01000003.1"/>
</dbReference>
<reference evidence="1 2" key="1">
    <citation type="submission" date="2016-11" db="EMBL/GenBank/DDBJ databases">
        <authorList>
            <person name="Jaros S."/>
            <person name="Januszkiewicz K."/>
            <person name="Wedrychowicz H."/>
        </authorList>
    </citation>
    <scope>NUCLEOTIDE SEQUENCE [LARGE SCALE GENOMIC DNA]</scope>
    <source>
        <strain evidence="1 2">DSM 6191</strain>
    </source>
</reference>
<dbReference type="Proteomes" id="UP000184241">
    <property type="component" value="Unassembled WGS sequence"/>
</dbReference>
<evidence type="ECO:0000313" key="1">
    <source>
        <dbReference type="EMBL" id="SHH41934.1"/>
    </source>
</evidence>
<dbReference type="EMBL" id="FQXU01000003">
    <property type="protein sequence ID" value="SHH41934.1"/>
    <property type="molecule type" value="Genomic_DNA"/>
</dbReference>
<accession>A0A1M5STV1</accession>
<evidence type="ECO:0008006" key="3">
    <source>
        <dbReference type="Google" id="ProtNLM"/>
    </source>
</evidence>
<dbReference type="SUPFAM" id="SSF53795">
    <property type="entry name" value="PEP carboxykinase-like"/>
    <property type="match status" value="1"/>
</dbReference>